<dbReference type="EMBL" id="CP005587">
    <property type="protein sequence ID" value="AGK56390.1"/>
    <property type="molecule type" value="Genomic_DNA"/>
</dbReference>
<accession>N0B8K5</accession>
<evidence type="ECO:0000313" key="2">
    <source>
        <dbReference type="EMBL" id="AGK56390.1"/>
    </source>
</evidence>
<dbReference type="KEGG" id="hdt:HYPDE_23518"/>
<dbReference type="STRING" id="670307.HYPDE_23518"/>
<name>N0B8K5_9HYPH</name>
<feature type="region of interest" description="Disordered" evidence="1">
    <location>
        <begin position="36"/>
        <end position="56"/>
    </location>
</feature>
<organism evidence="2 3">
    <name type="scientific">Hyphomicrobium denitrificans 1NES1</name>
    <dbReference type="NCBI Taxonomy" id="670307"/>
    <lineage>
        <taxon>Bacteria</taxon>
        <taxon>Pseudomonadati</taxon>
        <taxon>Pseudomonadota</taxon>
        <taxon>Alphaproteobacteria</taxon>
        <taxon>Hyphomicrobiales</taxon>
        <taxon>Hyphomicrobiaceae</taxon>
        <taxon>Hyphomicrobium</taxon>
    </lineage>
</organism>
<gene>
    <name evidence="2" type="ORF">HYPDE_23518</name>
</gene>
<evidence type="ECO:0000256" key="1">
    <source>
        <dbReference type="SAM" id="MobiDB-lite"/>
    </source>
</evidence>
<sequence length="114" mass="12364">MTMKDEHLSPGFGHSRIFVAVIAIVLSSASLTGVVTPGNALDRQHPTESEERRNRSAQFFADRAKSAFGAGRYDEAVDAVPDLRCKWMANPPHSGAHACYVAAGDRVRRIVATL</sequence>
<feature type="compositionally biased region" description="Basic and acidic residues" evidence="1">
    <location>
        <begin position="42"/>
        <end position="54"/>
    </location>
</feature>
<dbReference type="AlphaFoldDB" id="N0B8K5"/>
<proteinExistence type="predicted"/>
<dbReference type="HOGENOM" id="CLU_2117672_0_0_5"/>
<dbReference type="Proteomes" id="UP000005952">
    <property type="component" value="Chromosome"/>
</dbReference>
<dbReference type="RefSeq" id="WP_015596428.1">
    <property type="nucleotide sequence ID" value="NC_021172.1"/>
</dbReference>
<protein>
    <submittedName>
        <fullName evidence="2">Uncharacterized protein</fullName>
    </submittedName>
</protein>
<evidence type="ECO:0000313" key="3">
    <source>
        <dbReference type="Proteomes" id="UP000005952"/>
    </source>
</evidence>
<keyword evidence="3" id="KW-1185">Reference proteome</keyword>
<reference evidence="2 3" key="1">
    <citation type="journal article" date="2013" name="Genome Announc.">
        <title>Genome sequences for three denitrifying bacterial strains isolated from a uranium- and nitrate-contaminated subsurface environment.</title>
        <authorList>
            <person name="Venkatramanan R."/>
            <person name="Prakash O."/>
            <person name="Woyke T."/>
            <person name="Chain P."/>
            <person name="Goodwin L.A."/>
            <person name="Watson D."/>
            <person name="Brooks S."/>
            <person name="Kostka J.E."/>
            <person name="Green S.J."/>
        </authorList>
    </citation>
    <scope>NUCLEOTIDE SEQUENCE [LARGE SCALE GENOMIC DNA]</scope>
    <source>
        <strain evidence="2 3">1NES1</strain>
    </source>
</reference>